<proteinExistence type="inferred from homology"/>
<dbReference type="RefSeq" id="WP_346752362.1">
    <property type="nucleotide sequence ID" value="NZ_JAUJEA010000004.1"/>
</dbReference>
<protein>
    <submittedName>
        <fullName evidence="3">3-ketoacyl-ACP reductase</fullName>
    </submittedName>
</protein>
<dbReference type="PANTHER" id="PTHR42760">
    <property type="entry name" value="SHORT-CHAIN DEHYDROGENASES/REDUCTASES FAMILY MEMBER"/>
    <property type="match status" value="1"/>
</dbReference>
<comment type="caution">
    <text evidence="3">The sequence shown here is derived from an EMBL/GenBank/DDBJ whole genome shotgun (WGS) entry which is preliminary data.</text>
</comment>
<dbReference type="SUPFAM" id="SSF51735">
    <property type="entry name" value="NAD(P)-binding Rossmann-fold domains"/>
    <property type="match status" value="1"/>
</dbReference>
<evidence type="ECO:0000256" key="1">
    <source>
        <dbReference type="ARBA" id="ARBA00006484"/>
    </source>
</evidence>
<reference evidence="3" key="1">
    <citation type="submission" date="2023-06" db="EMBL/GenBank/DDBJ databases">
        <title>Genomic of Parafulvivirga corallium.</title>
        <authorList>
            <person name="Wang G."/>
        </authorList>
    </citation>
    <scope>NUCLEOTIDE SEQUENCE</scope>
    <source>
        <strain evidence="3">BMA10</strain>
    </source>
</reference>
<dbReference type="Proteomes" id="UP001172082">
    <property type="component" value="Unassembled WGS sequence"/>
</dbReference>
<name>A0ABT8KQQ5_9BACT</name>
<evidence type="ECO:0000313" key="3">
    <source>
        <dbReference type="EMBL" id="MDN5202337.1"/>
    </source>
</evidence>
<dbReference type="PRINTS" id="PR00080">
    <property type="entry name" value="SDRFAMILY"/>
</dbReference>
<evidence type="ECO:0000313" key="4">
    <source>
        <dbReference type="Proteomes" id="UP001172082"/>
    </source>
</evidence>
<dbReference type="InterPro" id="IPR020904">
    <property type="entry name" value="Sc_DH/Rdtase_CS"/>
</dbReference>
<evidence type="ECO:0000256" key="2">
    <source>
        <dbReference type="ARBA" id="ARBA00023002"/>
    </source>
</evidence>
<keyword evidence="4" id="KW-1185">Reference proteome</keyword>
<accession>A0ABT8KQQ5</accession>
<dbReference type="PANTHER" id="PTHR42760:SF37">
    <property type="entry name" value="CLAVALDEHYDE DEHYDROGENASE"/>
    <property type="match status" value="1"/>
</dbReference>
<sequence>MKYALITGGTRGIGLGIARSLANEGYALALNGVRKEQEVVEVINELKSLTSPVIYCQGNIGEENDRHSILEKVMNEYGQLDILVNNAGVAPKQRQDILDTTEDSYDHVMDINLKGTFFLTQQAAKIMLLHKEENDSARKCIINISSVSATFASTNRAEYCISKAGMSMITSLFATRLAKHDIPVFEIRPGLIATDMTSGVKEKYDKLIANGLTLQPRWGTPEDVGKALVSLVKEQLAYSTGQVIMVDGGLSIQRL</sequence>
<dbReference type="EMBL" id="JAUJEA010000004">
    <property type="protein sequence ID" value="MDN5202337.1"/>
    <property type="molecule type" value="Genomic_DNA"/>
</dbReference>
<dbReference type="InterPro" id="IPR002347">
    <property type="entry name" value="SDR_fam"/>
</dbReference>
<dbReference type="Gene3D" id="3.40.50.720">
    <property type="entry name" value="NAD(P)-binding Rossmann-like Domain"/>
    <property type="match status" value="1"/>
</dbReference>
<dbReference type="PROSITE" id="PS00061">
    <property type="entry name" value="ADH_SHORT"/>
    <property type="match status" value="1"/>
</dbReference>
<dbReference type="Pfam" id="PF13561">
    <property type="entry name" value="adh_short_C2"/>
    <property type="match status" value="1"/>
</dbReference>
<keyword evidence="2" id="KW-0560">Oxidoreductase</keyword>
<dbReference type="PRINTS" id="PR00081">
    <property type="entry name" value="GDHRDH"/>
</dbReference>
<gene>
    <name evidence="3" type="ORF">QQ008_13205</name>
</gene>
<dbReference type="NCBIfam" id="NF009386">
    <property type="entry name" value="PRK12745.1"/>
    <property type="match status" value="1"/>
</dbReference>
<comment type="similarity">
    <text evidence="1">Belongs to the short-chain dehydrogenases/reductases (SDR) family.</text>
</comment>
<organism evidence="3 4">
    <name type="scientific">Splendidivirga corallicola</name>
    <dbReference type="NCBI Taxonomy" id="3051826"/>
    <lineage>
        <taxon>Bacteria</taxon>
        <taxon>Pseudomonadati</taxon>
        <taxon>Bacteroidota</taxon>
        <taxon>Cytophagia</taxon>
        <taxon>Cytophagales</taxon>
        <taxon>Splendidivirgaceae</taxon>
        <taxon>Splendidivirga</taxon>
    </lineage>
</organism>
<dbReference type="InterPro" id="IPR036291">
    <property type="entry name" value="NAD(P)-bd_dom_sf"/>
</dbReference>